<keyword evidence="2" id="KW-1185">Reference proteome</keyword>
<sequence length="39" mass="4327">FLGSQNGWILDYSEDGYKAYSPAFLGSDSDYLDGLVPQH</sequence>
<protein>
    <submittedName>
        <fullName evidence="1">Uncharacterized protein</fullName>
    </submittedName>
</protein>
<feature type="non-terminal residue" evidence="1">
    <location>
        <position position="1"/>
    </location>
</feature>
<evidence type="ECO:0000313" key="2">
    <source>
        <dbReference type="Proteomes" id="UP000265520"/>
    </source>
</evidence>
<evidence type="ECO:0000313" key="1">
    <source>
        <dbReference type="EMBL" id="MCI88793.1"/>
    </source>
</evidence>
<name>A0A392VMT8_9FABA</name>
<comment type="caution">
    <text evidence="1">The sequence shown here is derived from an EMBL/GenBank/DDBJ whole genome shotgun (WGS) entry which is preliminary data.</text>
</comment>
<organism evidence="1 2">
    <name type="scientific">Trifolium medium</name>
    <dbReference type="NCBI Taxonomy" id="97028"/>
    <lineage>
        <taxon>Eukaryota</taxon>
        <taxon>Viridiplantae</taxon>
        <taxon>Streptophyta</taxon>
        <taxon>Embryophyta</taxon>
        <taxon>Tracheophyta</taxon>
        <taxon>Spermatophyta</taxon>
        <taxon>Magnoliopsida</taxon>
        <taxon>eudicotyledons</taxon>
        <taxon>Gunneridae</taxon>
        <taxon>Pentapetalae</taxon>
        <taxon>rosids</taxon>
        <taxon>fabids</taxon>
        <taxon>Fabales</taxon>
        <taxon>Fabaceae</taxon>
        <taxon>Papilionoideae</taxon>
        <taxon>50 kb inversion clade</taxon>
        <taxon>NPAAA clade</taxon>
        <taxon>Hologalegina</taxon>
        <taxon>IRL clade</taxon>
        <taxon>Trifolieae</taxon>
        <taxon>Trifolium</taxon>
    </lineage>
</organism>
<accession>A0A392VMT8</accession>
<dbReference type="Proteomes" id="UP000265520">
    <property type="component" value="Unassembled WGS sequence"/>
</dbReference>
<dbReference type="AlphaFoldDB" id="A0A392VMT8"/>
<proteinExistence type="predicted"/>
<dbReference type="EMBL" id="LXQA011202667">
    <property type="protein sequence ID" value="MCI88793.1"/>
    <property type="molecule type" value="Genomic_DNA"/>
</dbReference>
<reference evidence="1 2" key="1">
    <citation type="journal article" date="2018" name="Front. Plant Sci.">
        <title>Red Clover (Trifolium pratense) and Zigzag Clover (T. medium) - A Picture of Genomic Similarities and Differences.</title>
        <authorList>
            <person name="Dluhosova J."/>
            <person name="Istvanek J."/>
            <person name="Nedelnik J."/>
            <person name="Repkova J."/>
        </authorList>
    </citation>
    <scope>NUCLEOTIDE SEQUENCE [LARGE SCALE GENOMIC DNA]</scope>
    <source>
        <strain evidence="2">cv. 10/8</strain>
        <tissue evidence="1">Leaf</tissue>
    </source>
</reference>